<accession>A0ABS3Z7I9</accession>
<protein>
    <submittedName>
        <fullName evidence="2">Uncharacterized protein</fullName>
    </submittedName>
</protein>
<organism evidence="2 3">
    <name type="scientific">Marinobacterium alkalitolerans</name>
    <dbReference type="NCBI Taxonomy" id="1542925"/>
    <lineage>
        <taxon>Bacteria</taxon>
        <taxon>Pseudomonadati</taxon>
        <taxon>Pseudomonadota</taxon>
        <taxon>Gammaproteobacteria</taxon>
        <taxon>Oceanospirillales</taxon>
        <taxon>Oceanospirillaceae</taxon>
        <taxon>Marinobacterium</taxon>
    </lineage>
</organism>
<sequence>MTLEMVVALYVLLFGLVSLFAAGWAVATAIYCLRAKYKGEPVGPVFQAMLKEW</sequence>
<keyword evidence="1" id="KW-1133">Transmembrane helix</keyword>
<dbReference type="Proteomes" id="UP000810171">
    <property type="component" value="Unassembled WGS sequence"/>
</dbReference>
<name>A0ABS3Z7I9_9GAMM</name>
<gene>
    <name evidence="2" type="ORF">H9C73_02945</name>
</gene>
<dbReference type="RefSeq" id="WP_209286291.1">
    <property type="nucleotide sequence ID" value="NZ_JACVEW010000003.1"/>
</dbReference>
<evidence type="ECO:0000313" key="2">
    <source>
        <dbReference type="EMBL" id="MBP0047681.1"/>
    </source>
</evidence>
<dbReference type="EMBL" id="JACVEW010000003">
    <property type="protein sequence ID" value="MBP0047681.1"/>
    <property type="molecule type" value="Genomic_DNA"/>
</dbReference>
<evidence type="ECO:0000256" key="1">
    <source>
        <dbReference type="SAM" id="Phobius"/>
    </source>
</evidence>
<reference evidence="2 3" key="1">
    <citation type="submission" date="2020-09" db="EMBL/GenBank/DDBJ databases">
        <authorList>
            <person name="Tanuku N.R.S."/>
        </authorList>
    </citation>
    <scope>NUCLEOTIDE SEQUENCE [LARGE SCALE GENOMIC DNA]</scope>
    <source>
        <strain evidence="2 3">AK62</strain>
    </source>
</reference>
<keyword evidence="3" id="KW-1185">Reference proteome</keyword>
<comment type="caution">
    <text evidence="2">The sequence shown here is derived from an EMBL/GenBank/DDBJ whole genome shotgun (WGS) entry which is preliminary data.</text>
</comment>
<keyword evidence="1" id="KW-0472">Membrane</keyword>
<proteinExistence type="predicted"/>
<feature type="transmembrane region" description="Helical" evidence="1">
    <location>
        <begin position="6"/>
        <end position="33"/>
    </location>
</feature>
<keyword evidence="1" id="KW-0812">Transmembrane</keyword>
<evidence type="ECO:0000313" key="3">
    <source>
        <dbReference type="Proteomes" id="UP000810171"/>
    </source>
</evidence>